<dbReference type="CDD" id="cd14441">
    <property type="entry name" value="AlgX_N"/>
    <property type="match status" value="1"/>
</dbReference>
<dbReference type="GO" id="GO:0016740">
    <property type="term" value="F:transferase activity"/>
    <property type="evidence" value="ECO:0007669"/>
    <property type="project" value="UniProtKB-KW"/>
</dbReference>
<name>A0A504TZ36_9HYPH</name>
<organism evidence="9 10">
    <name type="scientific">Rhizobium glycinendophyticum</name>
    <dbReference type="NCBI Taxonomy" id="2589807"/>
    <lineage>
        <taxon>Bacteria</taxon>
        <taxon>Pseudomonadati</taxon>
        <taxon>Pseudomonadota</taxon>
        <taxon>Alphaproteobacteria</taxon>
        <taxon>Hyphomicrobiales</taxon>
        <taxon>Rhizobiaceae</taxon>
        <taxon>Rhizobium/Agrobacterium group</taxon>
        <taxon>Rhizobium</taxon>
    </lineage>
</organism>
<protein>
    <submittedName>
        <fullName evidence="9">Alginate biosynthesis protein</fullName>
    </submittedName>
</protein>
<gene>
    <name evidence="9" type="ORF">FJQ55_18610</name>
</gene>
<evidence type="ECO:0000313" key="10">
    <source>
        <dbReference type="Proteomes" id="UP000316429"/>
    </source>
</evidence>
<dbReference type="Gene3D" id="3.40.50.1110">
    <property type="entry name" value="SGNH hydrolase"/>
    <property type="match status" value="1"/>
</dbReference>
<sequence>MTRTRKNAYLFGTALSVLSLGMSIDAFAASLETTGKEAGTVESGFGCSGLEDVSELQMIEGKDGMFFRILADMRLQHAFTDQTVDHLAAMAKALEKSGTTLIYVPLPTKSQVLPELVPARASLYGFDANIAAEIYDDVVRRLEAKGVASVDIATPMRQNNKNQFGEYAFFQADFHWTAHGAGIAAKAIADKMKALPAYEGIKPVGFTMQEIKPEPEFSSMRELLQKHCISNVPTVTAHAYEAVREEASADAGSMDIFGGGDEATIALIGTSYSDKPISNFAGYLEHWTGIPVDNYSISGGNQFGSILSYITSREFQEQRPRFMIWENPIYNNLGQYGAAPWAEIVAASLGDCGKTLDVKPVDEKTVAGDLSSLKLSGDDVLLADIGSDVSRNVTFTFTGADGTVRTRSMERGDRLRATGRYFLSLGGIPADAFGKVSVSFDAPVGDTTALSVCKTKTGEQS</sequence>
<evidence type="ECO:0000256" key="5">
    <source>
        <dbReference type="ARBA" id="ARBA00022764"/>
    </source>
</evidence>
<evidence type="ECO:0000259" key="8">
    <source>
        <dbReference type="Pfam" id="PF16822"/>
    </source>
</evidence>
<dbReference type="EMBL" id="VFYP01000003">
    <property type="protein sequence ID" value="TPP06750.1"/>
    <property type="molecule type" value="Genomic_DNA"/>
</dbReference>
<accession>A0A504TZ36</accession>
<keyword evidence="4 7" id="KW-0732">Signal</keyword>
<dbReference type="UniPathway" id="UPA00286"/>
<dbReference type="OrthoDB" id="5657087at2"/>
<dbReference type="RefSeq" id="WP_140830706.1">
    <property type="nucleotide sequence ID" value="NZ_VFYP01000003.1"/>
</dbReference>
<feature type="chain" id="PRO_5021283115" evidence="7">
    <location>
        <begin position="29"/>
        <end position="461"/>
    </location>
</feature>
<dbReference type="GO" id="GO:0042121">
    <property type="term" value="P:alginic acid biosynthetic process"/>
    <property type="evidence" value="ECO:0007669"/>
    <property type="project" value="UniProtKB-UniPathway"/>
</dbReference>
<evidence type="ECO:0000256" key="6">
    <source>
        <dbReference type="ARBA" id="ARBA00022841"/>
    </source>
</evidence>
<keyword evidence="3" id="KW-0808">Transferase</keyword>
<reference evidence="9 10" key="1">
    <citation type="submission" date="2019-06" db="EMBL/GenBank/DDBJ databases">
        <title>Rhizobium sp. CL12 isolated from roots of soybean.</title>
        <authorList>
            <person name="Wang C."/>
        </authorList>
    </citation>
    <scope>NUCLEOTIDE SEQUENCE [LARGE SCALE GENOMIC DNA]</scope>
    <source>
        <strain evidence="9 10">CL12</strain>
    </source>
</reference>
<evidence type="ECO:0000313" key="9">
    <source>
        <dbReference type="EMBL" id="TPP06750.1"/>
    </source>
</evidence>
<comment type="pathway">
    <text evidence="2">Glycan biosynthesis; alginate biosynthesis.</text>
</comment>
<dbReference type="GO" id="GO:0016788">
    <property type="term" value="F:hydrolase activity, acting on ester bonds"/>
    <property type="evidence" value="ECO:0007669"/>
    <property type="project" value="UniProtKB-ARBA"/>
</dbReference>
<evidence type="ECO:0000256" key="1">
    <source>
        <dbReference type="ARBA" id="ARBA00004418"/>
    </source>
</evidence>
<feature type="domain" description="AlgX/AlgJ SGNH hydrolase-like" evidence="8">
    <location>
        <begin position="59"/>
        <end position="328"/>
    </location>
</feature>
<keyword evidence="10" id="KW-1185">Reference proteome</keyword>
<evidence type="ECO:0000256" key="7">
    <source>
        <dbReference type="SAM" id="SignalP"/>
    </source>
</evidence>
<dbReference type="Proteomes" id="UP000316429">
    <property type="component" value="Unassembled WGS sequence"/>
</dbReference>
<keyword evidence="5" id="KW-0574">Periplasm</keyword>
<dbReference type="InterPro" id="IPR031811">
    <property type="entry name" value="ALGX/ALGJ_SGNH-like"/>
</dbReference>
<evidence type="ECO:0000256" key="2">
    <source>
        <dbReference type="ARBA" id="ARBA00005182"/>
    </source>
</evidence>
<feature type="signal peptide" evidence="7">
    <location>
        <begin position="1"/>
        <end position="28"/>
    </location>
</feature>
<comment type="subcellular location">
    <subcellularLocation>
        <location evidence="1">Periplasm</location>
    </subcellularLocation>
</comment>
<proteinExistence type="predicted"/>
<dbReference type="GO" id="GO:0042597">
    <property type="term" value="C:periplasmic space"/>
    <property type="evidence" value="ECO:0007669"/>
    <property type="project" value="UniProtKB-SubCell"/>
</dbReference>
<evidence type="ECO:0000256" key="3">
    <source>
        <dbReference type="ARBA" id="ARBA00022679"/>
    </source>
</evidence>
<dbReference type="AlphaFoldDB" id="A0A504TZ36"/>
<dbReference type="Pfam" id="PF16822">
    <property type="entry name" value="ALGX"/>
    <property type="match status" value="1"/>
</dbReference>
<comment type="caution">
    <text evidence="9">The sequence shown here is derived from an EMBL/GenBank/DDBJ whole genome shotgun (WGS) entry which is preliminary data.</text>
</comment>
<keyword evidence="6" id="KW-0016">Alginate biosynthesis</keyword>
<dbReference type="SUPFAM" id="SSF52266">
    <property type="entry name" value="SGNH hydrolase"/>
    <property type="match status" value="1"/>
</dbReference>
<dbReference type="InterPro" id="IPR034655">
    <property type="entry name" value="AlgX_N"/>
</dbReference>
<evidence type="ECO:0000256" key="4">
    <source>
        <dbReference type="ARBA" id="ARBA00022729"/>
    </source>
</evidence>
<dbReference type="InterPro" id="IPR036514">
    <property type="entry name" value="SGNH_hydro_sf"/>
</dbReference>